<dbReference type="Pfam" id="PF00571">
    <property type="entry name" value="CBS"/>
    <property type="match status" value="1"/>
</dbReference>
<dbReference type="GO" id="GO:0008773">
    <property type="term" value="F:[protein-PII] uridylyltransferase activity"/>
    <property type="evidence" value="ECO:0007669"/>
    <property type="project" value="InterPro"/>
</dbReference>
<dbReference type="PROSITE" id="PS50042">
    <property type="entry name" value="CNMP_BINDING_3"/>
    <property type="match status" value="1"/>
</dbReference>
<dbReference type="AlphaFoldDB" id="A0A1B9P4Q0"/>
<comment type="caution">
    <text evidence="4">The sequence shown here is derived from an EMBL/GenBank/DDBJ whole genome shotgun (WGS) entry which is preliminary data.</text>
</comment>
<dbReference type="SMART" id="SM00100">
    <property type="entry name" value="cNMP"/>
    <property type="match status" value="1"/>
</dbReference>
<dbReference type="Gene3D" id="3.10.580.10">
    <property type="entry name" value="CBS-domain"/>
    <property type="match status" value="1"/>
</dbReference>
<dbReference type="Gene3D" id="2.60.120.10">
    <property type="entry name" value="Jelly Rolls"/>
    <property type="match status" value="1"/>
</dbReference>
<dbReference type="RefSeq" id="WP_065609287.1">
    <property type="nucleotide sequence ID" value="NZ_CAWMPN010000002.1"/>
</dbReference>
<dbReference type="Proteomes" id="UP000093523">
    <property type="component" value="Unassembled WGS sequence"/>
</dbReference>
<gene>
    <name evidence="4" type="ORF">A6E04_00205</name>
</gene>
<dbReference type="GO" id="GO:0015095">
    <property type="term" value="F:magnesium ion transmembrane transporter activity"/>
    <property type="evidence" value="ECO:0007669"/>
    <property type="project" value="InterPro"/>
</dbReference>
<name>A0A1B9P4Q0_ALILO</name>
<dbReference type="SUPFAM" id="SSF54631">
    <property type="entry name" value="CBS-domain pair"/>
    <property type="match status" value="1"/>
</dbReference>
<sequence>MPNDIDLTIAPFNKLNDRQKKTLINHLDIAYFRHGDTLLYQGQPSEHLFIIIKGIVEERSSSNGEIYAHYTNDDIFDVRSQLEQPVKHTYQAIEDTLCHLLPTAIFLTLYHENTEFAAYFNSSLATRKALMTQAHQQQNLAEFILTKIDNETIQPSLVVDWNTSLQQVTQLLKDNAVDALFVELNQYDTRHKSNTAHLPIGIITRTDLLHALMLEGYSPNHPVGPITTYPIVSIKKYDYLFNAMTLMTRHHVKRVAVVEENKLIGMLDMTQILSLFSTHSHVLTLRIARAQTIDELALAANSQAQLVETLLNNGIRTRFIMELISTINEQIIEKAFNLTVPKALHDHCCLIVMGSEGRGEQILKTDQDNALIIKEGLEWHQCHELMKKFTHTLLQLGYPLCKGNIMVSNAHWVKTECEWQHYITKLSTEYNGENMMHLAILSDAHAVAGNHQLLSPLKHLLTQKMQENELALSIFARPALQFIVPLTLFGKVKNKKEGIDIKQGGIFPIVHGIRTLSLEHGITDTNTFTRIELLCQQNILESTTAENLSEALKLFFKLRLRHQLEEVNPMPSNQIHIQRLDRSERDLLRHSLHIVKKFKEWLGYHYQIRD</sequence>
<dbReference type="Pfam" id="PF00027">
    <property type="entry name" value="cNMP_binding"/>
    <property type="match status" value="1"/>
</dbReference>
<dbReference type="InterPro" id="IPR000644">
    <property type="entry name" value="CBS_dom"/>
</dbReference>
<dbReference type="SUPFAM" id="SSF51206">
    <property type="entry name" value="cAMP-binding domain-like"/>
    <property type="match status" value="1"/>
</dbReference>
<evidence type="ECO:0000313" key="5">
    <source>
        <dbReference type="Proteomes" id="UP000093523"/>
    </source>
</evidence>
<dbReference type="PROSITE" id="PS51371">
    <property type="entry name" value="CBS"/>
    <property type="match status" value="1"/>
</dbReference>
<dbReference type="OrthoDB" id="9808528at2"/>
<evidence type="ECO:0000256" key="1">
    <source>
        <dbReference type="PROSITE-ProRule" id="PRU00703"/>
    </source>
</evidence>
<dbReference type="PANTHER" id="PTHR43773">
    <property type="entry name" value="MAGNESIUM TRANSPORTER MGTE"/>
    <property type="match status" value="1"/>
</dbReference>
<proteinExistence type="predicted"/>
<evidence type="ECO:0000313" key="4">
    <source>
        <dbReference type="EMBL" id="OCH23865.1"/>
    </source>
</evidence>
<dbReference type="CDD" id="cd04589">
    <property type="entry name" value="CBS_pair_CAP-ED_NT_Pol-beta-like_DUF294_assoc"/>
    <property type="match status" value="1"/>
</dbReference>
<keyword evidence="1" id="KW-0129">CBS domain</keyword>
<dbReference type="InterPro" id="IPR000595">
    <property type="entry name" value="cNMP-bd_dom"/>
</dbReference>
<dbReference type="InterPro" id="IPR006669">
    <property type="entry name" value="MgtE_transporter"/>
</dbReference>
<dbReference type="CDD" id="cd05401">
    <property type="entry name" value="NT_GlnE_GlnD_like"/>
    <property type="match status" value="1"/>
</dbReference>
<dbReference type="InterPro" id="IPR014710">
    <property type="entry name" value="RmlC-like_jellyroll"/>
</dbReference>
<dbReference type="Pfam" id="PF03445">
    <property type="entry name" value="DUF294"/>
    <property type="match status" value="1"/>
</dbReference>
<dbReference type="CDD" id="cd00038">
    <property type="entry name" value="CAP_ED"/>
    <property type="match status" value="1"/>
</dbReference>
<dbReference type="GO" id="GO:0016020">
    <property type="term" value="C:membrane"/>
    <property type="evidence" value="ECO:0007669"/>
    <property type="project" value="InterPro"/>
</dbReference>
<dbReference type="PANTHER" id="PTHR43773:SF1">
    <property type="entry name" value="MAGNESIUM TRANSPORTER MGTE"/>
    <property type="match status" value="1"/>
</dbReference>
<dbReference type="InterPro" id="IPR005105">
    <property type="entry name" value="GlnD_Uridyltrans_N"/>
</dbReference>
<dbReference type="InterPro" id="IPR046342">
    <property type="entry name" value="CBS_dom_sf"/>
</dbReference>
<reference evidence="4 5" key="1">
    <citation type="submission" date="2016-06" db="EMBL/GenBank/DDBJ databases">
        <authorList>
            <person name="Kjaerup R.B."/>
            <person name="Dalgaard T.S."/>
            <person name="Juul-Madsen H.R."/>
        </authorList>
    </citation>
    <scope>NUCLEOTIDE SEQUENCE [LARGE SCALE GENOMIC DNA]</scope>
    <source>
        <strain evidence="4 5">1S159</strain>
    </source>
</reference>
<accession>A0A1B9P4Q0</accession>
<dbReference type="SMART" id="SM00116">
    <property type="entry name" value="CBS"/>
    <property type="match status" value="2"/>
</dbReference>
<dbReference type="InterPro" id="IPR018490">
    <property type="entry name" value="cNMP-bd_dom_sf"/>
</dbReference>
<protein>
    <submittedName>
        <fullName evidence="4">Cyclic nucleotide-binding protein</fullName>
    </submittedName>
</protein>
<feature type="domain" description="CBS" evidence="3">
    <location>
        <begin position="226"/>
        <end position="283"/>
    </location>
</feature>
<organism evidence="4 5">
    <name type="scientific">Aliivibrio logei</name>
    <name type="common">Vibrio logei</name>
    <dbReference type="NCBI Taxonomy" id="688"/>
    <lineage>
        <taxon>Bacteria</taxon>
        <taxon>Pseudomonadati</taxon>
        <taxon>Pseudomonadota</taxon>
        <taxon>Gammaproteobacteria</taxon>
        <taxon>Vibrionales</taxon>
        <taxon>Vibrionaceae</taxon>
        <taxon>Aliivibrio</taxon>
    </lineage>
</organism>
<evidence type="ECO:0000259" key="3">
    <source>
        <dbReference type="PROSITE" id="PS51371"/>
    </source>
</evidence>
<dbReference type="Pfam" id="PF10335">
    <property type="entry name" value="DUF294_C"/>
    <property type="match status" value="1"/>
</dbReference>
<dbReference type="InterPro" id="IPR018821">
    <property type="entry name" value="DUF294_put_nucleoTrafse_sb-bd"/>
</dbReference>
<dbReference type="EMBL" id="MAJU01000002">
    <property type="protein sequence ID" value="OCH23865.1"/>
    <property type="molecule type" value="Genomic_DNA"/>
</dbReference>
<dbReference type="STRING" id="688.A6E04_00205"/>
<evidence type="ECO:0000259" key="2">
    <source>
        <dbReference type="PROSITE" id="PS50042"/>
    </source>
</evidence>
<feature type="domain" description="Cyclic nucleotide-binding" evidence="2">
    <location>
        <begin position="11"/>
        <end position="76"/>
    </location>
</feature>